<dbReference type="EMBL" id="MGHU01000027">
    <property type="protein sequence ID" value="OGM77245.1"/>
    <property type="molecule type" value="Genomic_DNA"/>
</dbReference>
<sequence>MKIKLEKVVVGTGKRLGRGYGSGKGGHTSGRGQKGQKARGSVNILFEGYKVKKSFFKRLPLLRGKGKFKTRKNKKTAYAGKNY</sequence>
<dbReference type="AlphaFoldDB" id="A0A1F8CNV1"/>
<gene>
    <name evidence="5" type="ORF">A2188_02630</name>
</gene>
<dbReference type="GO" id="GO:1990904">
    <property type="term" value="C:ribonucleoprotein complex"/>
    <property type="evidence" value="ECO:0007669"/>
    <property type="project" value="UniProtKB-KW"/>
</dbReference>
<evidence type="ECO:0000256" key="1">
    <source>
        <dbReference type="ARBA" id="ARBA00022980"/>
    </source>
</evidence>
<evidence type="ECO:0000256" key="3">
    <source>
        <dbReference type="ARBA" id="ARBA00035497"/>
    </source>
</evidence>
<feature type="region of interest" description="Disordered" evidence="4">
    <location>
        <begin position="14"/>
        <end position="38"/>
    </location>
</feature>
<evidence type="ECO:0000313" key="5">
    <source>
        <dbReference type="EMBL" id="OGM77245.1"/>
    </source>
</evidence>
<organism evidence="5 6">
    <name type="scientific">Candidatus Woesebacteria bacterium RIFOXYA1_FULL_43_9</name>
    <dbReference type="NCBI Taxonomy" id="1802534"/>
    <lineage>
        <taxon>Bacteria</taxon>
        <taxon>Candidatus Woeseibacteriota</taxon>
    </lineage>
</organism>
<accession>A0A1F8CNV1</accession>
<dbReference type="SUPFAM" id="SSF52080">
    <property type="entry name" value="Ribosomal proteins L15p and L18e"/>
    <property type="match status" value="1"/>
</dbReference>
<dbReference type="InterPro" id="IPR036227">
    <property type="entry name" value="Ribosomal_uL15/eL18_sf"/>
</dbReference>
<name>A0A1F8CNV1_9BACT</name>
<evidence type="ECO:0000313" key="6">
    <source>
        <dbReference type="Proteomes" id="UP000179241"/>
    </source>
</evidence>
<dbReference type="Proteomes" id="UP000179241">
    <property type="component" value="Unassembled WGS sequence"/>
</dbReference>
<protein>
    <recommendedName>
        <fullName evidence="3">50S ribosomal protein L15</fullName>
    </recommendedName>
</protein>
<dbReference type="GO" id="GO:0005840">
    <property type="term" value="C:ribosome"/>
    <property type="evidence" value="ECO:0007669"/>
    <property type="project" value="UniProtKB-KW"/>
</dbReference>
<proteinExistence type="predicted"/>
<comment type="caution">
    <text evidence="5">The sequence shown here is derived from an EMBL/GenBank/DDBJ whole genome shotgun (WGS) entry which is preliminary data.</text>
</comment>
<evidence type="ECO:0000256" key="4">
    <source>
        <dbReference type="SAM" id="MobiDB-lite"/>
    </source>
</evidence>
<keyword evidence="1" id="KW-0689">Ribosomal protein</keyword>
<feature type="compositionally biased region" description="Gly residues" evidence="4">
    <location>
        <begin position="18"/>
        <end position="33"/>
    </location>
</feature>
<reference evidence="5 6" key="1">
    <citation type="journal article" date="2016" name="Nat. Commun.">
        <title>Thousands of microbial genomes shed light on interconnected biogeochemical processes in an aquifer system.</title>
        <authorList>
            <person name="Anantharaman K."/>
            <person name="Brown C.T."/>
            <person name="Hug L.A."/>
            <person name="Sharon I."/>
            <person name="Castelle C.J."/>
            <person name="Probst A.J."/>
            <person name="Thomas B.C."/>
            <person name="Singh A."/>
            <person name="Wilkins M.J."/>
            <person name="Karaoz U."/>
            <person name="Brodie E.L."/>
            <person name="Williams K.H."/>
            <person name="Hubbard S.S."/>
            <person name="Banfield J.F."/>
        </authorList>
    </citation>
    <scope>NUCLEOTIDE SEQUENCE [LARGE SCALE GENOMIC DNA]</scope>
</reference>
<evidence type="ECO:0000256" key="2">
    <source>
        <dbReference type="ARBA" id="ARBA00023274"/>
    </source>
</evidence>
<keyword evidence="2" id="KW-0687">Ribonucleoprotein</keyword>